<protein>
    <recommendedName>
        <fullName evidence="1">Polysaccharide pyruvyl transferase domain-containing protein</fullName>
    </recommendedName>
</protein>
<proteinExistence type="predicted"/>
<evidence type="ECO:0000313" key="2">
    <source>
        <dbReference type="EMBL" id="PKD19669.1"/>
    </source>
</evidence>
<comment type="caution">
    <text evidence="2">The sequence shown here is derived from an EMBL/GenBank/DDBJ whole genome shotgun (WGS) entry which is preliminary data.</text>
</comment>
<organism evidence="2 3">
    <name type="scientific">Salegentibacter salinarum</name>
    <dbReference type="NCBI Taxonomy" id="447422"/>
    <lineage>
        <taxon>Bacteria</taxon>
        <taxon>Pseudomonadati</taxon>
        <taxon>Bacteroidota</taxon>
        <taxon>Flavobacteriia</taxon>
        <taxon>Flavobacteriales</taxon>
        <taxon>Flavobacteriaceae</taxon>
        <taxon>Salegentibacter</taxon>
    </lineage>
</organism>
<dbReference type="STRING" id="447422.SAMN05660903_03193"/>
<feature type="domain" description="Polysaccharide pyruvyl transferase" evidence="1">
    <location>
        <begin position="52"/>
        <end position="183"/>
    </location>
</feature>
<keyword evidence="3" id="KW-1185">Reference proteome</keyword>
<dbReference type="AlphaFoldDB" id="A0A2N0TY56"/>
<evidence type="ECO:0000259" key="1">
    <source>
        <dbReference type="Pfam" id="PF04230"/>
    </source>
</evidence>
<dbReference type="Proteomes" id="UP000232673">
    <property type="component" value="Unassembled WGS sequence"/>
</dbReference>
<evidence type="ECO:0000313" key="3">
    <source>
        <dbReference type="Proteomes" id="UP000232673"/>
    </source>
</evidence>
<dbReference type="EMBL" id="LKTS01000011">
    <property type="protein sequence ID" value="PKD19669.1"/>
    <property type="molecule type" value="Genomic_DNA"/>
</dbReference>
<dbReference type="RefSeq" id="WP_079714197.1">
    <property type="nucleotide sequence ID" value="NZ_FUZC01000016.1"/>
</dbReference>
<reference evidence="2 3" key="1">
    <citation type="submission" date="2015-10" db="EMBL/GenBank/DDBJ databases">
        <title>Draft genome sequence of Salegentibacter salinarum KCTC 12975.</title>
        <authorList>
            <person name="Lin W."/>
            <person name="Zheng Q."/>
        </authorList>
    </citation>
    <scope>NUCLEOTIDE SEQUENCE [LARGE SCALE GENOMIC DNA]</scope>
    <source>
        <strain evidence="2 3">KCTC 12975</strain>
    </source>
</reference>
<dbReference type="Pfam" id="PF04230">
    <property type="entry name" value="PS_pyruv_trans"/>
    <property type="match status" value="1"/>
</dbReference>
<dbReference type="InterPro" id="IPR007345">
    <property type="entry name" value="Polysacch_pyruvyl_Trfase"/>
</dbReference>
<gene>
    <name evidence="2" type="ORF">APR41_15760</name>
</gene>
<accession>A0A2N0TY56</accession>
<sequence length="300" mass="34726">MKLIYFQKVPNFGDALNPLILNRFFPGFFDANKDEIFLGIGSILHLEFPPETRKIVFSTGYAYYGDLPKIDKSYEISCVRGPLTAKVLGLDSKLGITDGAALLREMYFPNEIKIFDYSFMPHHASIHFNDWKRICKEAGYNYIDPAGDIQVILKQISQSKVVIAEAMHGAIVADTLRVPWIPVKLYPTINEFKWRDWTESLALEYRPNNLPSIYSSQMIIQKITAKFKAKEKDLHVRGMSKIYETYQDNFLNRNVVKQFVGLKSKQQFLSSERLLDRKIEQLLEKIEMIKSTYGFLQKSK</sequence>
<dbReference type="OrthoDB" id="9803627at2"/>
<name>A0A2N0TY56_9FLAO</name>